<sequence>MGRKTEESFREFAQRLKHTVIDVQPPMIE</sequence>
<evidence type="ECO:0000313" key="1">
    <source>
        <dbReference type="EMBL" id="KAF7807693.1"/>
    </source>
</evidence>
<evidence type="ECO:0000313" key="2">
    <source>
        <dbReference type="Proteomes" id="UP000634136"/>
    </source>
</evidence>
<dbReference type="EMBL" id="JAAIUW010000012">
    <property type="protein sequence ID" value="KAF7807693.1"/>
    <property type="molecule type" value="Genomic_DNA"/>
</dbReference>
<reference evidence="1" key="1">
    <citation type="submission" date="2020-09" db="EMBL/GenBank/DDBJ databases">
        <title>Genome-Enabled Discovery of Anthraquinone Biosynthesis in Senna tora.</title>
        <authorList>
            <person name="Kang S.-H."/>
            <person name="Pandey R.P."/>
            <person name="Lee C.-M."/>
            <person name="Sim J.-S."/>
            <person name="Jeong J.-T."/>
            <person name="Choi B.-S."/>
            <person name="Jung M."/>
            <person name="Ginzburg D."/>
            <person name="Zhao K."/>
            <person name="Won S.Y."/>
            <person name="Oh T.-J."/>
            <person name="Yu Y."/>
            <person name="Kim N.-H."/>
            <person name="Lee O.R."/>
            <person name="Lee T.-H."/>
            <person name="Bashyal P."/>
            <person name="Kim T.-S."/>
            <person name="Lee W.-H."/>
            <person name="Kawkins C."/>
            <person name="Kim C.-K."/>
            <person name="Kim J.S."/>
            <person name="Ahn B.O."/>
            <person name="Rhee S.Y."/>
            <person name="Sohng J.K."/>
        </authorList>
    </citation>
    <scope>NUCLEOTIDE SEQUENCE</scope>
    <source>
        <tissue evidence="1">Leaf</tissue>
    </source>
</reference>
<proteinExistence type="predicted"/>
<protein>
    <submittedName>
        <fullName evidence="1">Uncharacterized protein</fullName>
    </submittedName>
</protein>
<organism evidence="1 2">
    <name type="scientific">Senna tora</name>
    <dbReference type="NCBI Taxonomy" id="362788"/>
    <lineage>
        <taxon>Eukaryota</taxon>
        <taxon>Viridiplantae</taxon>
        <taxon>Streptophyta</taxon>
        <taxon>Embryophyta</taxon>
        <taxon>Tracheophyta</taxon>
        <taxon>Spermatophyta</taxon>
        <taxon>Magnoliopsida</taxon>
        <taxon>eudicotyledons</taxon>
        <taxon>Gunneridae</taxon>
        <taxon>Pentapetalae</taxon>
        <taxon>rosids</taxon>
        <taxon>fabids</taxon>
        <taxon>Fabales</taxon>
        <taxon>Fabaceae</taxon>
        <taxon>Caesalpinioideae</taxon>
        <taxon>Cassia clade</taxon>
        <taxon>Senna</taxon>
    </lineage>
</organism>
<gene>
    <name evidence="1" type="ORF">G2W53_039854</name>
</gene>
<dbReference type="Proteomes" id="UP000634136">
    <property type="component" value="Unassembled WGS sequence"/>
</dbReference>
<name>A0A834W3X4_9FABA</name>
<dbReference type="AlphaFoldDB" id="A0A834W3X4"/>
<accession>A0A834W3X4</accession>
<comment type="caution">
    <text evidence="1">The sequence shown here is derived from an EMBL/GenBank/DDBJ whole genome shotgun (WGS) entry which is preliminary data.</text>
</comment>
<keyword evidence="2" id="KW-1185">Reference proteome</keyword>